<dbReference type="InterPro" id="IPR003682">
    <property type="entry name" value="rRNA_ssu_MeTfrase_G"/>
</dbReference>
<keyword evidence="3 6" id="KW-0489">Methyltransferase</keyword>
<evidence type="ECO:0000313" key="8">
    <source>
        <dbReference type="Proteomes" id="UP000191135"/>
    </source>
</evidence>
<feature type="binding site" evidence="6">
    <location>
        <begin position="119"/>
        <end position="120"/>
    </location>
    <ligand>
        <name>S-adenosyl-L-methionine</name>
        <dbReference type="ChEBI" id="CHEBI:59789"/>
    </ligand>
</feature>
<dbReference type="EC" id="2.1.1.170" evidence="6"/>
<evidence type="ECO:0000256" key="5">
    <source>
        <dbReference type="ARBA" id="ARBA00022691"/>
    </source>
</evidence>
<evidence type="ECO:0000256" key="4">
    <source>
        <dbReference type="ARBA" id="ARBA00022679"/>
    </source>
</evidence>
<accession>A0A1U9YXF2</accession>
<feature type="binding site" evidence="6">
    <location>
        <position position="71"/>
    </location>
    <ligand>
        <name>S-adenosyl-L-methionine</name>
        <dbReference type="ChEBI" id="CHEBI:59789"/>
    </ligand>
</feature>
<keyword evidence="8" id="KW-1185">Reference proteome</keyword>
<comment type="similarity">
    <text evidence="6">Belongs to the methyltransferase superfamily. RNA methyltransferase RsmG family.</text>
</comment>
<comment type="function">
    <text evidence="6">Specifically methylates the N7 position of guanine in position 527 of 16S rRNA.</text>
</comment>
<keyword evidence="1 6" id="KW-0963">Cytoplasm</keyword>
<comment type="caution">
    <text evidence="6">Lacks conserved residue(s) required for the propagation of feature annotation.</text>
</comment>
<dbReference type="Proteomes" id="UP000191135">
    <property type="component" value="Chromosome"/>
</dbReference>
<dbReference type="GO" id="GO:0005829">
    <property type="term" value="C:cytosol"/>
    <property type="evidence" value="ECO:0007669"/>
    <property type="project" value="TreeGrafter"/>
</dbReference>
<proteinExistence type="inferred from homology"/>
<feature type="binding site" evidence="6">
    <location>
        <position position="135"/>
    </location>
    <ligand>
        <name>S-adenosyl-L-methionine</name>
        <dbReference type="ChEBI" id="CHEBI:59789"/>
    </ligand>
</feature>
<evidence type="ECO:0000313" key="7">
    <source>
        <dbReference type="EMBL" id="AQZ50121.1"/>
    </source>
</evidence>
<keyword evidence="4 6" id="KW-0808">Transferase</keyword>
<protein>
    <recommendedName>
        <fullName evidence="6">Ribosomal RNA small subunit methyltransferase G</fullName>
        <ecNumber evidence="6">2.1.1.170</ecNumber>
    </recommendedName>
    <alternativeName>
        <fullName evidence="6">16S rRNA 7-methylguanosine methyltransferase</fullName>
        <shortName evidence="6">16S rRNA m7G methyltransferase</shortName>
    </alternativeName>
</protein>
<dbReference type="Gene3D" id="3.40.50.150">
    <property type="entry name" value="Vaccinia Virus protein VP39"/>
    <property type="match status" value="1"/>
</dbReference>
<comment type="subcellular location">
    <subcellularLocation>
        <location evidence="6">Cytoplasm</location>
    </subcellularLocation>
</comment>
<dbReference type="KEGG" id="mmed:Mame_00745"/>
<reference evidence="7 8" key="1">
    <citation type="submission" date="2017-03" db="EMBL/GenBank/DDBJ databases">
        <title>Foreign affairs: Plasmid Transfer between Roseobacters and Rhizobia.</title>
        <authorList>
            <person name="Bartling P."/>
            <person name="Bunk B."/>
            <person name="Overmann J."/>
            <person name="Brinkmann H."/>
            <person name="Petersen J."/>
        </authorList>
    </citation>
    <scope>NUCLEOTIDE SEQUENCE [LARGE SCALE GENOMIC DNA]</scope>
    <source>
        <strain evidence="7 8">MACL11</strain>
    </source>
</reference>
<organism evidence="7 8">
    <name type="scientific">Martelella mediterranea DSM 17316</name>
    <dbReference type="NCBI Taxonomy" id="1122214"/>
    <lineage>
        <taxon>Bacteria</taxon>
        <taxon>Pseudomonadati</taxon>
        <taxon>Pseudomonadota</taxon>
        <taxon>Alphaproteobacteria</taxon>
        <taxon>Hyphomicrobiales</taxon>
        <taxon>Aurantimonadaceae</taxon>
        <taxon>Martelella</taxon>
    </lineage>
</organism>
<dbReference type="InterPro" id="IPR029063">
    <property type="entry name" value="SAM-dependent_MTases_sf"/>
</dbReference>
<keyword evidence="5 6" id="KW-0949">S-adenosyl-L-methionine</keyword>
<dbReference type="GO" id="GO:0070043">
    <property type="term" value="F:rRNA (guanine-N7-)-methyltransferase activity"/>
    <property type="evidence" value="ECO:0007669"/>
    <property type="project" value="UniProtKB-UniRule"/>
</dbReference>
<gene>
    <name evidence="6 7" type="primary">rsmG</name>
    <name evidence="7" type="ORF">Mame_00745</name>
</gene>
<dbReference type="PIRSF" id="PIRSF003078">
    <property type="entry name" value="GidB"/>
    <property type="match status" value="1"/>
</dbReference>
<evidence type="ECO:0000256" key="2">
    <source>
        <dbReference type="ARBA" id="ARBA00022552"/>
    </source>
</evidence>
<dbReference type="HAMAP" id="MF_00074">
    <property type="entry name" value="16SrRNA_methyltr_G"/>
    <property type="match status" value="1"/>
</dbReference>
<dbReference type="EMBL" id="CP020330">
    <property type="protein sequence ID" value="AQZ50121.1"/>
    <property type="molecule type" value="Genomic_DNA"/>
</dbReference>
<sequence length="205" mass="23040">MKLNGIDVSRETEARLDRFVSHFEKWARAINLVAPSTRQQIWDRHIADSAQLFQLARGPRTWIDLGSGGGFPGIVTAIFLAEANEGWVHLVESNNKKASFLRTAIRETGARASVHAIRAETAPAEIEHPQLMSARALAALDQLLDYAAPWFSADPSFRAFFHKGRDYQRELDKARDRWSFDLVKHESKVEPGSVILEIARLAPVL</sequence>
<evidence type="ECO:0000256" key="1">
    <source>
        <dbReference type="ARBA" id="ARBA00022490"/>
    </source>
</evidence>
<dbReference type="OrthoDB" id="9808773at2"/>
<dbReference type="PANTHER" id="PTHR31760:SF0">
    <property type="entry name" value="S-ADENOSYL-L-METHIONINE-DEPENDENT METHYLTRANSFERASES SUPERFAMILY PROTEIN"/>
    <property type="match status" value="1"/>
</dbReference>
<dbReference type="AlphaFoldDB" id="A0A1U9YXF2"/>
<keyword evidence="2 6" id="KW-0698">rRNA processing</keyword>
<comment type="catalytic activity">
    <reaction evidence="6">
        <text>guanosine(527) in 16S rRNA + S-adenosyl-L-methionine = N(7)-methylguanosine(527) in 16S rRNA + S-adenosyl-L-homocysteine</text>
        <dbReference type="Rhea" id="RHEA:42732"/>
        <dbReference type="Rhea" id="RHEA-COMP:10209"/>
        <dbReference type="Rhea" id="RHEA-COMP:10210"/>
        <dbReference type="ChEBI" id="CHEBI:57856"/>
        <dbReference type="ChEBI" id="CHEBI:59789"/>
        <dbReference type="ChEBI" id="CHEBI:74269"/>
        <dbReference type="ChEBI" id="CHEBI:74480"/>
        <dbReference type="EC" id="2.1.1.170"/>
    </reaction>
</comment>
<feature type="binding site" evidence="6">
    <location>
        <position position="66"/>
    </location>
    <ligand>
        <name>S-adenosyl-L-methionine</name>
        <dbReference type="ChEBI" id="CHEBI:59789"/>
    </ligand>
</feature>
<dbReference type="STRING" id="1122214.Mame_00745"/>
<evidence type="ECO:0000256" key="3">
    <source>
        <dbReference type="ARBA" id="ARBA00022603"/>
    </source>
</evidence>
<dbReference type="NCBIfam" id="TIGR00138">
    <property type="entry name" value="rsmG_gidB"/>
    <property type="match status" value="1"/>
</dbReference>
<dbReference type="RefSeq" id="WP_018065379.1">
    <property type="nucleotide sequence ID" value="NZ_AQWH01000012.1"/>
</dbReference>
<evidence type="ECO:0000256" key="6">
    <source>
        <dbReference type="HAMAP-Rule" id="MF_00074"/>
    </source>
</evidence>
<name>A0A1U9YXF2_9HYPH</name>
<dbReference type="eggNOG" id="COG0357">
    <property type="taxonomic scope" value="Bacteria"/>
</dbReference>
<dbReference type="Pfam" id="PF02527">
    <property type="entry name" value="GidB"/>
    <property type="match status" value="1"/>
</dbReference>
<dbReference type="SUPFAM" id="SSF53335">
    <property type="entry name" value="S-adenosyl-L-methionine-dependent methyltransferases"/>
    <property type="match status" value="1"/>
</dbReference>
<dbReference type="PANTHER" id="PTHR31760">
    <property type="entry name" value="S-ADENOSYL-L-METHIONINE-DEPENDENT METHYLTRANSFERASES SUPERFAMILY PROTEIN"/>
    <property type="match status" value="1"/>
</dbReference>